<evidence type="ECO:0008006" key="4">
    <source>
        <dbReference type="Google" id="ProtNLM"/>
    </source>
</evidence>
<comment type="caution">
    <text evidence="2">The sequence shown here is derived from an EMBL/GenBank/DDBJ whole genome shotgun (WGS) entry which is preliminary data.</text>
</comment>
<gene>
    <name evidence="2" type="ORF">GCM10009819_34070</name>
</gene>
<dbReference type="Proteomes" id="UP001501196">
    <property type="component" value="Unassembled WGS sequence"/>
</dbReference>
<keyword evidence="3" id="KW-1185">Reference proteome</keyword>
<reference evidence="2 3" key="1">
    <citation type="journal article" date="2019" name="Int. J. Syst. Evol. Microbiol.">
        <title>The Global Catalogue of Microorganisms (GCM) 10K type strain sequencing project: providing services to taxonomists for standard genome sequencing and annotation.</title>
        <authorList>
            <consortium name="The Broad Institute Genomics Platform"/>
            <consortium name="The Broad Institute Genome Sequencing Center for Infectious Disease"/>
            <person name="Wu L."/>
            <person name="Ma J."/>
        </authorList>
    </citation>
    <scope>NUCLEOTIDE SEQUENCE [LARGE SCALE GENOMIC DNA]</scope>
    <source>
        <strain evidence="2 3">JCM 15672</strain>
    </source>
</reference>
<evidence type="ECO:0000313" key="2">
    <source>
        <dbReference type="EMBL" id="GAA2044310.1"/>
    </source>
</evidence>
<evidence type="ECO:0000256" key="1">
    <source>
        <dbReference type="SAM" id="MobiDB-lite"/>
    </source>
</evidence>
<sequence length="89" mass="10045">MMSDSDEVRGNEPDDVEGTYTEVEGQAPRKRTVEGEYTRTNGVEEDESVVGDYTSTEEHPEVHEASEEHGDYTRTDESRPKPHPGPHRT</sequence>
<feature type="region of interest" description="Disordered" evidence="1">
    <location>
        <begin position="1"/>
        <end position="89"/>
    </location>
</feature>
<evidence type="ECO:0000313" key="3">
    <source>
        <dbReference type="Proteomes" id="UP001501196"/>
    </source>
</evidence>
<accession>A0ABN2UVA4</accession>
<protein>
    <recommendedName>
        <fullName evidence="4">DUF2382 domain-containing protein</fullName>
    </recommendedName>
</protein>
<dbReference type="EMBL" id="BAAAPW010000006">
    <property type="protein sequence ID" value="GAA2044310.1"/>
    <property type="molecule type" value="Genomic_DNA"/>
</dbReference>
<feature type="compositionally biased region" description="Basic and acidic residues" evidence="1">
    <location>
        <begin position="56"/>
        <end position="80"/>
    </location>
</feature>
<proteinExistence type="predicted"/>
<organism evidence="2 3">
    <name type="scientific">Agromyces tropicus</name>
    <dbReference type="NCBI Taxonomy" id="555371"/>
    <lineage>
        <taxon>Bacteria</taxon>
        <taxon>Bacillati</taxon>
        <taxon>Actinomycetota</taxon>
        <taxon>Actinomycetes</taxon>
        <taxon>Micrococcales</taxon>
        <taxon>Microbacteriaceae</taxon>
        <taxon>Agromyces</taxon>
    </lineage>
</organism>
<name>A0ABN2UVA4_9MICO</name>
<feature type="compositionally biased region" description="Basic and acidic residues" evidence="1">
    <location>
        <begin position="1"/>
        <end position="12"/>
    </location>
</feature>